<dbReference type="InterPro" id="IPR029069">
    <property type="entry name" value="HotDog_dom_sf"/>
</dbReference>
<dbReference type="AlphaFoldDB" id="A0AAI8TVB3"/>
<reference evidence="3" key="1">
    <citation type="submission" date="2023-03" db="EMBL/GenBank/DDBJ databases">
        <title>Draft genome sequence of a Mycolicibacterium mageritense strain H4_3_1 isolated from a hybrid biological-inorganic system reactor.</title>
        <authorList>
            <person name="Feng X."/>
            <person name="Kazama D."/>
            <person name="Sato K."/>
            <person name="Kobayashi H."/>
        </authorList>
    </citation>
    <scope>NUCLEOTIDE SEQUENCE</scope>
    <source>
        <strain evidence="3">H4_3_1</strain>
    </source>
</reference>
<dbReference type="EMBL" id="AP027452">
    <property type="protein sequence ID" value="BDY29061.1"/>
    <property type="molecule type" value="Genomic_DNA"/>
</dbReference>
<proteinExistence type="predicted"/>
<evidence type="ECO:0000259" key="1">
    <source>
        <dbReference type="Pfam" id="PF13622"/>
    </source>
</evidence>
<protein>
    <recommendedName>
        <fullName evidence="5">Thioesterase family protein</fullName>
    </recommendedName>
</protein>
<name>A0AAI8TVB3_MYCME</name>
<dbReference type="Pfam" id="PF13622">
    <property type="entry name" value="4HBT_3"/>
    <property type="match status" value="1"/>
</dbReference>
<dbReference type="InterPro" id="IPR049449">
    <property type="entry name" value="TesB_ACOT8-like_N"/>
</dbReference>
<dbReference type="Pfam" id="PF20789">
    <property type="entry name" value="4HBT_3C"/>
    <property type="match status" value="1"/>
</dbReference>
<feature type="domain" description="Acyl-CoA thioesterase-like C-terminal" evidence="2">
    <location>
        <begin position="128"/>
        <end position="263"/>
    </location>
</feature>
<dbReference type="InterPro" id="IPR049450">
    <property type="entry name" value="ACOT8-like_C"/>
</dbReference>
<evidence type="ECO:0000313" key="3">
    <source>
        <dbReference type="EMBL" id="BDY29061.1"/>
    </source>
</evidence>
<dbReference type="SUPFAM" id="SSF54637">
    <property type="entry name" value="Thioesterase/thiol ester dehydrase-isomerase"/>
    <property type="match status" value="2"/>
</dbReference>
<organism evidence="3 4">
    <name type="scientific">Mycolicibacterium mageritense</name>
    <name type="common">Mycobacterium mageritense</name>
    <dbReference type="NCBI Taxonomy" id="53462"/>
    <lineage>
        <taxon>Bacteria</taxon>
        <taxon>Bacillati</taxon>
        <taxon>Actinomycetota</taxon>
        <taxon>Actinomycetes</taxon>
        <taxon>Mycobacteriales</taxon>
        <taxon>Mycobacteriaceae</taxon>
        <taxon>Mycolicibacterium</taxon>
    </lineage>
</organism>
<sequence length="266" mass="28980">MNVFDNGIALESAGDRHLRGRTVPEWANMVGPFGGITAATMVRAIELQPDVLGLPVAVTVNYLAPIVDGAFDVDTRVVRTNRSNQHWTVELAQDGDVKATATAVFGVRRDSWSDTEPVPPPAPAPEDVLLRPGFLDVTWLQNYDVRFVDGAAPVPGDGESESSTTTLWVRGNPPWPLDFASLTAVCDIFYPRVFLRRGGFVPAGTISFTVYFHADEAQLAEQGDDYLLGTARAQRFSAGHFDQSAQIWGRAGTLLATTHQMVYFKG</sequence>
<dbReference type="RefSeq" id="WP_286215645.1">
    <property type="nucleotide sequence ID" value="NZ_AP027452.1"/>
</dbReference>
<dbReference type="Proteomes" id="UP001241092">
    <property type="component" value="Chromosome"/>
</dbReference>
<evidence type="ECO:0008006" key="5">
    <source>
        <dbReference type="Google" id="ProtNLM"/>
    </source>
</evidence>
<feature type="domain" description="Acyl-CoA thioesterase-like N-terminal HotDog" evidence="1">
    <location>
        <begin position="24"/>
        <end position="106"/>
    </location>
</feature>
<evidence type="ECO:0000259" key="2">
    <source>
        <dbReference type="Pfam" id="PF20789"/>
    </source>
</evidence>
<evidence type="ECO:0000313" key="4">
    <source>
        <dbReference type="Proteomes" id="UP001241092"/>
    </source>
</evidence>
<dbReference type="Gene3D" id="2.40.160.210">
    <property type="entry name" value="Acyl-CoA thioesterase, double hotdog domain"/>
    <property type="match status" value="1"/>
</dbReference>
<dbReference type="InterPro" id="IPR042171">
    <property type="entry name" value="Acyl-CoA_hotdog"/>
</dbReference>
<gene>
    <name evidence="3" type="ORF">hbim_02997</name>
</gene>
<accession>A0AAI8TVB3</accession>